<dbReference type="PROSITE" id="PS50172">
    <property type="entry name" value="BRCT"/>
    <property type="match status" value="1"/>
</dbReference>
<feature type="compositionally biased region" description="Basic and acidic residues" evidence="1">
    <location>
        <begin position="1"/>
        <end position="11"/>
    </location>
</feature>
<evidence type="ECO:0000259" key="2">
    <source>
        <dbReference type="PROSITE" id="PS50172"/>
    </source>
</evidence>
<dbReference type="EMBL" id="HBGH01013350">
    <property type="protein sequence ID" value="CAD9235407.1"/>
    <property type="molecule type" value="Transcribed_RNA"/>
</dbReference>
<dbReference type="AlphaFoldDB" id="A0A6T6CW13"/>
<dbReference type="InterPro" id="IPR001357">
    <property type="entry name" value="BRCT_dom"/>
</dbReference>
<feature type="compositionally biased region" description="Polar residues" evidence="1">
    <location>
        <begin position="90"/>
        <end position="99"/>
    </location>
</feature>
<feature type="compositionally biased region" description="Basic residues" evidence="1">
    <location>
        <begin position="100"/>
        <end position="111"/>
    </location>
</feature>
<proteinExistence type="predicted"/>
<reference evidence="4" key="1">
    <citation type="submission" date="2021-01" db="EMBL/GenBank/DDBJ databases">
        <authorList>
            <person name="Corre E."/>
            <person name="Pelletier E."/>
            <person name="Niang G."/>
            <person name="Scheremetjew M."/>
            <person name="Finn R."/>
            <person name="Kale V."/>
            <person name="Holt S."/>
            <person name="Cochrane G."/>
            <person name="Meng A."/>
            <person name="Brown T."/>
            <person name="Cohen L."/>
        </authorList>
    </citation>
    <scope>NUCLEOTIDE SEQUENCE</scope>
    <source>
        <strain evidence="4">SAG 36.94</strain>
    </source>
</reference>
<sequence length="396" mass="42935">MSADNAERQEEGGQSGSGINSELVISSAAVIKGKRQKVSSDNADGKEEGEQNGSEMNSERVISSEAMKKGKRQKVSSDEGAPSNAEDSVVYTTSPQATKVNKKPPSSRRGRKESTSSATSKTQKHQKTPRGGRGPVIKKAANALTAKRASTAESVSNPIKRGKNKKAEDVSDVDVEMDEDVYLSEASSDHPEEDHLGPQNLVSLSSKSIAYASADDDLVSSIHHAIQMLGGFRLWLRKDSSNSAPPDIMVLSNKEKPSRRTCRVLETIASGGFLITSDWVDESISAGKWLDLRDFESSDFSGARKSRISHSKKEKGILAGVRIALEGSFKLDLPSICRLIKLADGKVVTSRPDYVLVGSDPVDSSKSDDGGVRVRDTWLFDSIEHWGLLDLKNYKR</sequence>
<gene>
    <name evidence="3" type="ORF">CCAE0312_LOCUS7498</name>
    <name evidence="4" type="ORF">CCAE0312_LOCUS7499</name>
</gene>
<organism evidence="4">
    <name type="scientific">Compsopogon caeruleus</name>
    <dbReference type="NCBI Taxonomy" id="31354"/>
    <lineage>
        <taxon>Eukaryota</taxon>
        <taxon>Rhodophyta</taxon>
        <taxon>Compsopogonophyceae</taxon>
        <taxon>Compsopogonales</taxon>
        <taxon>Compsopogonaceae</taxon>
        <taxon>Compsopogon</taxon>
    </lineage>
</organism>
<dbReference type="SUPFAM" id="SSF52113">
    <property type="entry name" value="BRCT domain"/>
    <property type="match status" value="1"/>
</dbReference>
<protein>
    <recommendedName>
        <fullName evidence="2">BRCT domain-containing protein</fullName>
    </recommendedName>
</protein>
<feature type="region of interest" description="Disordered" evidence="1">
    <location>
        <begin position="1"/>
        <end position="174"/>
    </location>
</feature>
<feature type="domain" description="BRCT" evidence="2">
    <location>
        <begin position="249"/>
        <end position="297"/>
    </location>
</feature>
<dbReference type="InterPro" id="IPR036420">
    <property type="entry name" value="BRCT_dom_sf"/>
</dbReference>
<name>A0A6T6CW13_9RHOD</name>
<accession>A0A6T6CW13</accession>
<evidence type="ECO:0000313" key="4">
    <source>
        <dbReference type="EMBL" id="CAD9235408.1"/>
    </source>
</evidence>
<evidence type="ECO:0000256" key="1">
    <source>
        <dbReference type="SAM" id="MobiDB-lite"/>
    </source>
</evidence>
<dbReference type="Gene3D" id="3.40.50.10190">
    <property type="entry name" value="BRCT domain"/>
    <property type="match status" value="2"/>
</dbReference>
<evidence type="ECO:0000313" key="3">
    <source>
        <dbReference type="EMBL" id="CAD9235407.1"/>
    </source>
</evidence>
<dbReference type="EMBL" id="HBGH01013351">
    <property type="protein sequence ID" value="CAD9235408.1"/>
    <property type="molecule type" value="Transcribed_RNA"/>
</dbReference>